<dbReference type="PROSITE" id="PS50041">
    <property type="entry name" value="C_TYPE_LECTIN_2"/>
    <property type="match status" value="1"/>
</dbReference>
<dbReference type="InterPro" id="IPR018378">
    <property type="entry name" value="C-type_lectin_CS"/>
</dbReference>
<dbReference type="PROSITE" id="PS00615">
    <property type="entry name" value="C_TYPE_LECTIN_1"/>
    <property type="match status" value="1"/>
</dbReference>
<feature type="coiled-coil region" evidence="3">
    <location>
        <begin position="23"/>
        <end position="57"/>
    </location>
</feature>
<evidence type="ECO:0000256" key="3">
    <source>
        <dbReference type="SAM" id="Coils"/>
    </source>
</evidence>
<dbReference type="Proteomes" id="UP000265140">
    <property type="component" value="Chromosome 1"/>
</dbReference>
<evidence type="ECO:0000259" key="4">
    <source>
        <dbReference type="PROSITE" id="PS50041"/>
    </source>
</evidence>
<dbReference type="InterPro" id="IPR033989">
    <property type="entry name" value="CD209-like_CTLD"/>
</dbReference>
<sequence>VTKAWINFSASVFDRKFLIFAIYNNLTKERDQLQTSYNNLTKERDKLQTRYYNLIKERDQLQGSYKNLTHYLCPQSWIKNGSSCYYISTVLKSWTDSRQDCLDRGGDLVIINSREEQALIKSFSYRAWIGLSEDIKKSWRWVDGSPLTTSYWNSGEPNNMGGTEDCVEILIVHKDLFLAWNDASCKDPKHWICERLLYSFRK</sequence>
<keyword evidence="2" id="KW-1015">Disulfide bond</keyword>
<dbReference type="InParanoid" id="A0A3P9AQC6"/>
<dbReference type="GO" id="GO:0030246">
    <property type="term" value="F:carbohydrate binding"/>
    <property type="evidence" value="ECO:0007669"/>
    <property type="project" value="UniProtKB-KW"/>
</dbReference>
<dbReference type="PANTHER" id="PTHR22803">
    <property type="entry name" value="MANNOSE, PHOSPHOLIPASE, LECTIN RECEPTOR RELATED"/>
    <property type="match status" value="1"/>
</dbReference>
<name>A0A3P9AQC6_ESOLU</name>
<dbReference type="Gene3D" id="3.10.100.10">
    <property type="entry name" value="Mannose-Binding Protein A, subunit A"/>
    <property type="match status" value="1"/>
</dbReference>
<keyword evidence="1" id="KW-0430">Lectin</keyword>
<dbReference type="STRING" id="8010.ENSELUP00000042969"/>
<proteinExistence type="predicted"/>
<evidence type="ECO:0000256" key="2">
    <source>
        <dbReference type="ARBA" id="ARBA00023157"/>
    </source>
</evidence>
<dbReference type="GeneTree" id="ENSGT01020000230338"/>
<dbReference type="OMA" id="HWICERL"/>
<dbReference type="Bgee" id="ENSELUG00000024405">
    <property type="expression patterns" value="Expressed in heart and 3 other cell types or tissues"/>
</dbReference>
<dbReference type="Pfam" id="PF00059">
    <property type="entry name" value="Lectin_C"/>
    <property type="match status" value="1"/>
</dbReference>
<dbReference type="CDD" id="cd03590">
    <property type="entry name" value="CLECT_DC-SIGN_like"/>
    <property type="match status" value="1"/>
</dbReference>
<dbReference type="InterPro" id="IPR001304">
    <property type="entry name" value="C-type_lectin-like"/>
</dbReference>
<dbReference type="InterPro" id="IPR016187">
    <property type="entry name" value="CTDL_fold"/>
</dbReference>
<reference evidence="5" key="3">
    <citation type="submission" date="2025-08" db="UniProtKB">
        <authorList>
            <consortium name="Ensembl"/>
        </authorList>
    </citation>
    <scope>IDENTIFICATION</scope>
</reference>
<dbReference type="InterPro" id="IPR016186">
    <property type="entry name" value="C-type_lectin-like/link_sf"/>
</dbReference>
<dbReference type="AlphaFoldDB" id="A0A3P9AQC6"/>
<dbReference type="SUPFAM" id="SSF56436">
    <property type="entry name" value="C-type lectin-like"/>
    <property type="match status" value="1"/>
</dbReference>
<dbReference type="Gene3D" id="1.20.5.400">
    <property type="match status" value="1"/>
</dbReference>
<accession>A0A3P9AQC6</accession>
<evidence type="ECO:0000313" key="5">
    <source>
        <dbReference type="Ensembl" id="ENSELUP00000042969.2"/>
    </source>
</evidence>
<reference evidence="5" key="2">
    <citation type="submission" date="2020-02" db="EMBL/GenBank/DDBJ databases">
        <title>Esox lucius (northern pike) genome, fEsoLuc1, primary haplotype.</title>
        <authorList>
            <person name="Myers G."/>
            <person name="Karagic N."/>
            <person name="Meyer A."/>
            <person name="Pippel M."/>
            <person name="Reichard M."/>
            <person name="Winkler S."/>
            <person name="Tracey A."/>
            <person name="Sims Y."/>
            <person name="Howe K."/>
            <person name="Rhie A."/>
            <person name="Formenti G."/>
            <person name="Durbin R."/>
            <person name="Fedrigo O."/>
            <person name="Jarvis E.D."/>
        </authorList>
    </citation>
    <scope>NUCLEOTIDE SEQUENCE [LARGE SCALE GENOMIC DNA]</scope>
</reference>
<protein>
    <recommendedName>
        <fullName evidence="4">C-type lectin domain-containing protein</fullName>
    </recommendedName>
</protein>
<dbReference type="Ensembl" id="ENSELUT00000043710.3">
    <property type="protein sequence ID" value="ENSELUP00000042969.2"/>
    <property type="gene ID" value="ENSELUG00000024405.3"/>
</dbReference>
<organism evidence="5 6">
    <name type="scientific">Esox lucius</name>
    <name type="common">Northern pike</name>
    <dbReference type="NCBI Taxonomy" id="8010"/>
    <lineage>
        <taxon>Eukaryota</taxon>
        <taxon>Metazoa</taxon>
        <taxon>Chordata</taxon>
        <taxon>Craniata</taxon>
        <taxon>Vertebrata</taxon>
        <taxon>Euteleostomi</taxon>
        <taxon>Actinopterygii</taxon>
        <taxon>Neopterygii</taxon>
        <taxon>Teleostei</taxon>
        <taxon>Protacanthopterygii</taxon>
        <taxon>Esociformes</taxon>
        <taxon>Esocidae</taxon>
        <taxon>Esox</taxon>
    </lineage>
</organism>
<evidence type="ECO:0000256" key="1">
    <source>
        <dbReference type="ARBA" id="ARBA00022734"/>
    </source>
</evidence>
<keyword evidence="3" id="KW-0175">Coiled coil</keyword>
<feature type="domain" description="C-type lectin" evidence="4">
    <location>
        <begin position="80"/>
        <end position="194"/>
    </location>
</feature>
<evidence type="ECO:0000313" key="6">
    <source>
        <dbReference type="Proteomes" id="UP000265140"/>
    </source>
</evidence>
<reference evidence="6" key="1">
    <citation type="journal article" date="2014" name="PLoS ONE">
        <title>The genome and linkage map of the northern pike (Esox lucius): conserved synteny revealed between the salmonid sister group and the Neoteleostei.</title>
        <authorList>
            <person name="Rondeau E.B."/>
            <person name="Minkley D.R."/>
            <person name="Leong J.S."/>
            <person name="Messmer A.M."/>
            <person name="Jantzen J.R."/>
            <person name="von Schalburg K.R."/>
            <person name="Lemon C."/>
            <person name="Bird N.H."/>
            <person name="Koop B.F."/>
        </authorList>
    </citation>
    <scope>NUCLEOTIDE SEQUENCE</scope>
</reference>
<keyword evidence="6" id="KW-1185">Reference proteome</keyword>
<dbReference type="SMART" id="SM00034">
    <property type="entry name" value="CLECT"/>
    <property type="match status" value="1"/>
</dbReference>
<dbReference type="InterPro" id="IPR050111">
    <property type="entry name" value="C-type_lectin/snaclec_domain"/>
</dbReference>
<reference evidence="5" key="4">
    <citation type="submission" date="2025-09" db="UniProtKB">
        <authorList>
            <consortium name="Ensembl"/>
        </authorList>
    </citation>
    <scope>IDENTIFICATION</scope>
</reference>